<dbReference type="RefSeq" id="WP_183411001.1">
    <property type="nucleotide sequence ID" value="NZ_JACHWY010000003.1"/>
</dbReference>
<dbReference type="Proteomes" id="UP000537130">
    <property type="component" value="Unassembled WGS sequence"/>
</dbReference>
<evidence type="ECO:0000313" key="4">
    <source>
        <dbReference type="Proteomes" id="UP000537130"/>
    </source>
</evidence>
<accession>A0A7W4W674</accession>
<keyword evidence="4" id="KW-1185">Reference proteome</keyword>
<organism evidence="3 4">
    <name type="scientific">Litorivivens lipolytica</name>
    <dbReference type="NCBI Taxonomy" id="1524264"/>
    <lineage>
        <taxon>Bacteria</taxon>
        <taxon>Pseudomonadati</taxon>
        <taxon>Pseudomonadota</taxon>
        <taxon>Gammaproteobacteria</taxon>
        <taxon>Litorivivens</taxon>
    </lineage>
</organism>
<dbReference type="PANTHER" id="PTHR43899">
    <property type="entry name" value="RH59310P"/>
    <property type="match status" value="1"/>
</dbReference>
<dbReference type="Gene3D" id="3.40.50.720">
    <property type="entry name" value="NAD(P)-binding Rossmann-like Domain"/>
    <property type="match status" value="1"/>
</dbReference>
<dbReference type="PIRSF" id="PIRSF000126">
    <property type="entry name" value="11-beta-HSD1"/>
    <property type="match status" value="1"/>
</dbReference>
<dbReference type="EMBL" id="JACHWY010000003">
    <property type="protein sequence ID" value="MBB3048202.1"/>
    <property type="molecule type" value="Genomic_DNA"/>
</dbReference>
<gene>
    <name evidence="3" type="ORF">FHR99_002476</name>
</gene>
<sequence>MPDNFVQTYGPWALVLGASEGVGSAFVEALAARQLNVALVSRRQSVLDEVAQGIQTRFGVQTRTIAMDLFDHNAMEVLLGKIGDLEIGFLVNCAGGDAAYGPFLERELNNDEALLFRNCTLLMRVCHHFGRQMAERGRGGIVTMSSGAAVAGAPGLATYAGSKAFDLLFSEALWGELKPKGVDLICVMLADTDTPTLRAQMVMRGKLKSLDESPKGATPPEQVAEEALRYIGKQPTRIISRKLRVGSRLLGLMGRNRAVSVMTAAAKKIMGDQ</sequence>
<dbReference type="SUPFAM" id="SSF51735">
    <property type="entry name" value="NAD(P)-binding Rossmann-fold domains"/>
    <property type="match status" value="1"/>
</dbReference>
<reference evidence="3 4" key="1">
    <citation type="submission" date="2020-08" db="EMBL/GenBank/DDBJ databases">
        <title>Genomic Encyclopedia of Type Strains, Phase III (KMG-III): the genomes of soil and plant-associated and newly described type strains.</title>
        <authorList>
            <person name="Whitman W."/>
        </authorList>
    </citation>
    <scope>NUCLEOTIDE SEQUENCE [LARGE SCALE GENOMIC DNA]</scope>
    <source>
        <strain evidence="3 4">CECT 8654</strain>
    </source>
</reference>
<comment type="similarity">
    <text evidence="1">Belongs to the short-chain dehydrogenases/reductases (SDR) family.</text>
</comment>
<evidence type="ECO:0000256" key="1">
    <source>
        <dbReference type="ARBA" id="ARBA00006484"/>
    </source>
</evidence>
<evidence type="ECO:0000313" key="3">
    <source>
        <dbReference type="EMBL" id="MBB3048202.1"/>
    </source>
</evidence>
<dbReference type="PANTHER" id="PTHR43899:SF13">
    <property type="entry name" value="RH59310P"/>
    <property type="match status" value="1"/>
</dbReference>
<keyword evidence="2" id="KW-0560">Oxidoreductase</keyword>
<dbReference type="AlphaFoldDB" id="A0A7W4W674"/>
<dbReference type="Pfam" id="PF00106">
    <property type="entry name" value="adh_short"/>
    <property type="match status" value="1"/>
</dbReference>
<proteinExistence type="inferred from homology"/>
<dbReference type="PRINTS" id="PR00081">
    <property type="entry name" value="GDHRDH"/>
</dbReference>
<dbReference type="GO" id="GO:0016491">
    <property type="term" value="F:oxidoreductase activity"/>
    <property type="evidence" value="ECO:0007669"/>
    <property type="project" value="UniProtKB-KW"/>
</dbReference>
<evidence type="ECO:0000256" key="2">
    <source>
        <dbReference type="ARBA" id="ARBA00023002"/>
    </source>
</evidence>
<protein>
    <submittedName>
        <fullName evidence="3">Short-subunit dehydrogenase</fullName>
    </submittedName>
</protein>
<comment type="caution">
    <text evidence="3">The sequence shown here is derived from an EMBL/GenBank/DDBJ whole genome shotgun (WGS) entry which is preliminary data.</text>
</comment>
<dbReference type="InterPro" id="IPR036291">
    <property type="entry name" value="NAD(P)-bd_dom_sf"/>
</dbReference>
<name>A0A7W4W674_9GAMM</name>
<dbReference type="InterPro" id="IPR002347">
    <property type="entry name" value="SDR_fam"/>
</dbReference>
<dbReference type="InterPro" id="IPR051019">
    <property type="entry name" value="VLCFA-Steroid_DH"/>
</dbReference>